<dbReference type="Pfam" id="PF01459">
    <property type="entry name" value="Porin_3"/>
    <property type="match status" value="1"/>
</dbReference>
<reference evidence="11" key="1">
    <citation type="journal article" date="2023" name="PhytoFront">
        <title>Draft Genome Resources of Seven Strains of Tilletia horrida, Causal Agent of Kernel Smut of Rice.</title>
        <authorList>
            <person name="Khanal S."/>
            <person name="Antony Babu S."/>
            <person name="Zhou X.G."/>
        </authorList>
    </citation>
    <scope>NUCLEOTIDE SEQUENCE</scope>
    <source>
        <strain evidence="11">TX3</strain>
    </source>
</reference>
<dbReference type="EMBL" id="JAPDMQ010000658">
    <property type="protein sequence ID" value="KAK0521591.1"/>
    <property type="molecule type" value="Genomic_DNA"/>
</dbReference>
<dbReference type="CDD" id="cd07305">
    <property type="entry name" value="Porin3_Tom40"/>
    <property type="match status" value="1"/>
</dbReference>
<evidence type="ECO:0000256" key="9">
    <source>
        <dbReference type="ARBA" id="ARBA00023136"/>
    </source>
</evidence>
<keyword evidence="9" id="KW-0472">Membrane</keyword>
<evidence type="ECO:0000256" key="3">
    <source>
        <dbReference type="ARBA" id="ARBA00022448"/>
    </source>
</evidence>
<protein>
    <submittedName>
        <fullName evidence="11">Translocase of outer mitochondrial membrane</fullName>
    </submittedName>
</protein>
<dbReference type="AlphaFoldDB" id="A0AAN6JN39"/>
<evidence type="ECO:0000313" key="12">
    <source>
        <dbReference type="Proteomes" id="UP001176521"/>
    </source>
</evidence>
<keyword evidence="5" id="KW-0812">Transmembrane</keyword>
<comment type="caution">
    <text evidence="11">The sequence shown here is derived from an EMBL/GenBank/DDBJ whole genome shotgun (WGS) entry which is preliminary data.</text>
</comment>
<dbReference type="GO" id="GO:0008320">
    <property type="term" value="F:protein transmembrane transporter activity"/>
    <property type="evidence" value="ECO:0007669"/>
    <property type="project" value="InterPro"/>
</dbReference>
<dbReference type="InterPro" id="IPR037930">
    <property type="entry name" value="Tom40"/>
</dbReference>
<accession>A0AAN6JN39</accession>
<dbReference type="GO" id="GO:0030150">
    <property type="term" value="P:protein import into mitochondrial matrix"/>
    <property type="evidence" value="ECO:0007669"/>
    <property type="project" value="InterPro"/>
</dbReference>
<comment type="similarity">
    <text evidence="2">Belongs to the Tom40 family.</text>
</comment>
<proteinExistence type="inferred from homology"/>
<evidence type="ECO:0000256" key="4">
    <source>
        <dbReference type="ARBA" id="ARBA00022452"/>
    </source>
</evidence>
<keyword evidence="8" id="KW-0496">Mitochondrion</keyword>
<dbReference type="PANTHER" id="PTHR10802">
    <property type="entry name" value="MITOCHONDRIAL IMPORT RECEPTOR SUBUNIT TOM40"/>
    <property type="match status" value="1"/>
</dbReference>
<dbReference type="Gene3D" id="2.40.160.10">
    <property type="entry name" value="Porin"/>
    <property type="match status" value="1"/>
</dbReference>
<feature type="region of interest" description="Disordered" evidence="10">
    <location>
        <begin position="1"/>
        <end position="54"/>
    </location>
</feature>
<dbReference type="InterPro" id="IPR027246">
    <property type="entry name" value="Porin_Euk/Tom40"/>
</dbReference>
<evidence type="ECO:0000256" key="2">
    <source>
        <dbReference type="ARBA" id="ARBA00010510"/>
    </source>
</evidence>
<dbReference type="Proteomes" id="UP001176521">
    <property type="component" value="Unassembled WGS sequence"/>
</dbReference>
<organism evidence="11 12">
    <name type="scientific">Tilletia horrida</name>
    <dbReference type="NCBI Taxonomy" id="155126"/>
    <lineage>
        <taxon>Eukaryota</taxon>
        <taxon>Fungi</taxon>
        <taxon>Dikarya</taxon>
        <taxon>Basidiomycota</taxon>
        <taxon>Ustilaginomycotina</taxon>
        <taxon>Exobasidiomycetes</taxon>
        <taxon>Tilletiales</taxon>
        <taxon>Tilletiaceae</taxon>
        <taxon>Tilletia</taxon>
    </lineage>
</organism>
<name>A0AAN6JN39_9BASI</name>
<comment type="subcellular location">
    <subcellularLocation>
        <location evidence="1">Mitochondrion outer membrane</location>
        <topology evidence="1">Multi-pass membrane protein</topology>
    </subcellularLocation>
</comment>
<keyword evidence="4" id="KW-1134">Transmembrane beta strand</keyword>
<evidence type="ECO:0000256" key="10">
    <source>
        <dbReference type="SAM" id="MobiDB-lite"/>
    </source>
</evidence>
<keyword evidence="6" id="KW-1000">Mitochondrion outer membrane</keyword>
<dbReference type="GO" id="GO:0005741">
    <property type="term" value="C:mitochondrial outer membrane"/>
    <property type="evidence" value="ECO:0007669"/>
    <property type="project" value="UniProtKB-SubCell"/>
</dbReference>
<evidence type="ECO:0000256" key="5">
    <source>
        <dbReference type="ARBA" id="ARBA00022692"/>
    </source>
</evidence>
<feature type="compositionally biased region" description="Low complexity" evidence="10">
    <location>
        <begin position="1"/>
        <end position="17"/>
    </location>
</feature>
<evidence type="ECO:0000256" key="6">
    <source>
        <dbReference type="ARBA" id="ARBA00022787"/>
    </source>
</evidence>
<keyword evidence="12" id="KW-1185">Reference proteome</keyword>
<keyword evidence="7" id="KW-0653">Protein transport</keyword>
<sequence>MASSSSASPFAQPPAAFLPVDGSAAGPSSQGVGAGAWPPASPATGGAQLPATASPSASRTGLVAADASSYPSSSSSSSGFLGVFGRAYDAFARARANLDLPYPGLPERINHEAMQTFTTNHLFDGVRFDLAKGASINPMFHVSHNFHLGASQAPMGTYSFSTMYGTDEIFATGNVDDQGAVSARLNRRWSPTHTSKVQAQLVKGFGQTMFQAEHVVNGRDNAFALKSINANPADGTGMYMLSYLQSLTKNLAVGVEAVYARQPGAPEDVTKTYMLKYSGGPSVHAGEKPEWIASASLVTQGVLQASYWHRLSEKVDAAAELTVIGTPSKREAEAKVAAKWDFRLASLRAQLDNFGRLTSVYEARLFPSFSMTFAAELDHLRSAAKFGFGVSIETPLGGEDPTAPQPAMPSPPFY</sequence>
<evidence type="ECO:0000256" key="8">
    <source>
        <dbReference type="ARBA" id="ARBA00023128"/>
    </source>
</evidence>
<dbReference type="InterPro" id="IPR023614">
    <property type="entry name" value="Porin_dom_sf"/>
</dbReference>
<keyword evidence="3" id="KW-0813">Transport</keyword>
<gene>
    <name evidence="11" type="primary">TOM40</name>
    <name evidence="11" type="ORF">OC842_006731</name>
</gene>
<evidence type="ECO:0000313" key="11">
    <source>
        <dbReference type="EMBL" id="KAK0521591.1"/>
    </source>
</evidence>
<evidence type="ECO:0000256" key="7">
    <source>
        <dbReference type="ARBA" id="ARBA00022927"/>
    </source>
</evidence>
<evidence type="ECO:0000256" key="1">
    <source>
        <dbReference type="ARBA" id="ARBA00004374"/>
    </source>
</evidence>